<dbReference type="AlphaFoldDB" id="A0A5E4Q2X8"/>
<organism evidence="2 3">
    <name type="scientific">Leptidea sinapis</name>
    <dbReference type="NCBI Taxonomy" id="189913"/>
    <lineage>
        <taxon>Eukaryota</taxon>
        <taxon>Metazoa</taxon>
        <taxon>Ecdysozoa</taxon>
        <taxon>Arthropoda</taxon>
        <taxon>Hexapoda</taxon>
        <taxon>Insecta</taxon>
        <taxon>Pterygota</taxon>
        <taxon>Neoptera</taxon>
        <taxon>Endopterygota</taxon>
        <taxon>Lepidoptera</taxon>
        <taxon>Glossata</taxon>
        <taxon>Ditrysia</taxon>
        <taxon>Papilionoidea</taxon>
        <taxon>Pieridae</taxon>
        <taxon>Dismorphiinae</taxon>
        <taxon>Leptidea</taxon>
    </lineage>
</organism>
<accession>A0A5E4Q2X8</accession>
<keyword evidence="3" id="KW-1185">Reference proteome</keyword>
<feature type="region of interest" description="Disordered" evidence="1">
    <location>
        <begin position="1"/>
        <end position="70"/>
    </location>
</feature>
<evidence type="ECO:0000256" key="1">
    <source>
        <dbReference type="SAM" id="MobiDB-lite"/>
    </source>
</evidence>
<proteinExistence type="predicted"/>
<sequence>MLSAIKNAKKNKERKESDEHTEEEQLNSNNGSVFRNPSILSKTINSTQPLKIDERQSNTKEFTEAETSKK</sequence>
<feature type="compositionally biased region" description="Polar residues" evidence="1">
    <location>
        <begin position="26"/>
        <end position="49"/>
    </location>
</feature>
<evidence type="ECO:0000313" key="3">
    <source>
        <dbReference type="Proteomes" id="UP000324832"/>
    </source>
</evidence>
<feature type="compositionally biased region" description="Basic and acidic residues" evidence="1">
    <location>
        <begin position="51"/>
        <end position="70"/>
    </location>
</feature>
<dbReference type="EMBL" id="FZQP02001114">
    <property type="protein sequence ID" value="VVC91627.1"/>
    <property type="molecule type" value="Genomic_DNA"/>
</dbReference>
<dbReference type="Proteomes" id="UP000324832">
    <property type="component" value="Unassembled WGS sequence"/>
</dbReference>
<reference evidence="2 3" key="1">
    <citation type="submission" date="2017-07" db="EMBL/GenBank/DDBJ databases">
        <authorList>
            <person name="Talla V."/>
            <person name="Backstrom N."/>
        </authorList>
    </citation>
    <scope>NUCLEOTIDE SEQUENCE [LARGE SCALE GENOMIC DNA]</scope>
</reference>
<evidence type="ECO:0000313" key="2">
    <source>
        <dbReference type="EMBL" id="VVC91627.1"/>
    </source>
</evidence>
<protein>
    <submittedName>
        <fullName evidence="2">Uncharacterized protein</fullName>
    </submittedName>
</protein>
<gene>
    <name evidence="2" type="ORF">LSINAPIS_LOCUS4260</name>
</gene>
<name>A0A5E4Q2X8_9NEOP</name>